<accession>A0A6J5G2I4</accession>
<keyword evidence="2" id="KW-0812">Transmembrane</keyword>
<dbReference type="RefSeq" id="WP_175161053.1">
    <property type="nucleotide sequence ID" value="NZ_CADIKI010000008.1"/>
</dbReference>
<keyword evidence="2" id="KW-1133">Transmembrane helix</keyword>
<dbReference type="AlphaFoldDB" id="A0A6J5G2I4"/>
<organism evidence="3 4">
    <name type="scientific">Paraburkholderia fynbosensis</name>
    <dbReference type="NCBI Taxonomy" id="1200993"/>
    <lineage>
        <taxon>Bacteria</taxon>
        <taxon>Pseudomonadati</taxon>
        <taxon>Pseudomonadota</taxon>
        <taxon>Betaproteobacteria</taxon>
        <taxon>Burkholderiales</taxon>
        <taxon>Burkholderiaceae</taxon>
        <taxon>Paraburkholderia</taxon>
    </lineage>
</organism>
<name>A0A6J5G2I4_9BURK</name>
<gene>
    <name evidence="3" type="ORF">LMG27177_03246</name>
</gene>
<sequence>MRSRVINSFRARGSRLPRAFLRLSRRGVAACGVVCVVTLSGCYYPYGYYPSGYYPAYYSTYSTAPTTAVQQGVPEGQTGSTDAQQQQQQNAPPTYAVAAPPVYVAPAYPAYYPPPVYPAYPAYYGYPGYYGPSVSIGIGGYWGGGWGHHHWHH</sequence>
<reference evidence="3 4" key="1">
    <citation type="submission" date="2020-04" db="EMBL/GenBank/DDBJ databases">
        <authorList>
            <person name="De Canck E."/>
        </authorList>
    </citation>
    <scope>NUCLEOTIDE SEQUENCE [LARGE SCALE GENOMIC DNA]</scope>
    <source>
        <strain evidence="3 4">LMG 27177</strain>
    </source>
</reference>
<evidence type="ECO:0000256" key="2">
    <source>
        <dbReference type="SAM" id="Phobius"/>
    </source>
</evidence>
<evidence type="ECO:0000256" key="1">
    <source>
        <dbReference type="SAM" id="MobiDB-lite"/>
    </source>
</evidence>
<proteinExistence type="predicted"/>
<dbReference type="EMBL" id="CADIKI010000008">
    <property type="protein sequence ID" value="CAB3792408.1"/>
    <property type="molecule type" value="Genomic_DNA"/>
</dbReference>
<feature type="transmembrane region" description="Helical" evidence="2">
    <location>
        <begin position="27"/>
        <end position="46"/>
    </location>
</feature>
<keyword evidence="4" id="KW-1185">Reference proteome</keyword>
<dbReference type="Proteomes" id="UP000494252">
    <property type="component" value="Unassembled WGS sequence"/>
</dbReference>
<feature type="region of interest" description="Disordered" evidence="1">
    <location>
        <begin position="69"/>
        <end position="91"/>
    </location>
</feature>
<evidence type="ECO:0000313" key="3">
    <source>
        <dbReference type="EMBL" id="CAB3792408.1"/>
    </source>
</evidence>
<keyword evidence="2" id="KW-0472">Membrane</keyword>
<evidence type="ECO:0000313" key="4">
    <source>
        <dbReference type="Proteomes" id="UP000494252"/>
    </source>
</evidence>
<protein>
    <submittedName>
        <fullName evidence="3">Uncharacterized protein</fullName>
    </submittedName>
</protein>